<dbReference type="Pfam" id="PF00379">
    <property type="entry name" value="Chitin_bind_4"/>
    <property type="match status" value="2"/>
</dbReference>
<feature type="region of interest" description="Disordered" evidence="3">
    <location>
        <begin position="142"/>
        <end position="203"/>
    </location>
</feature>
<dbReference type="GO" id="GO:0008010">
    <property type="term" value="F:structural constituent of chitin-based larval cuticle"/>
    <property type="evidence" value="ECO:0007669"/>
    <property type="project" value="TreeGrafter"/>
</dbReference>
<proteinExistence type="predicted"/>
<feature type="compositionally biased region" description="Low complexity" evidence="3">
    <location>
        <begin position="142"/>
        <end position="173"/>
    </location>
</feature>
<dbReference type="GO" id="GO:0062129">
    <property type="term" value="C:chitin-based extracellular matrix"/>
    <property type="evidence" value="ECO:0007669"/>
    <property type="project" value="TreeGrafter"/>
</dbReference>
<name>A0AAE1LLL5_9NEOP</name>
<sequence length="324" mass="34306">MVSRVLWTALAMLAVCALASCAADDEDNKPYKFGFNIEKYQHRLEEKNKKGLIKGEFGFVTGDGVYHETAYATDENGDFKILGMRSYFVGLPGLDLPDITKGSKPAAPAPAPAPVPASKPQPLAPTILSGIMGCSSCIIPDSTSTAQQSGTGASAGSPGSNGNGPFSRPPSAFGGPGGPGSAVGPGGSVIGDRNPQSKPSYTQVDAAHSNIKVGGFSPEEMLALLYRFNYTLGFHGHHEVGDRAGHKQGGYHFDGRDGLERRVQYTANEYGFQPNITLHELSAADTPRADTERNAEHGLKGYEFVWFNDKKKSAELAAAAARRS</sequence>
<keyword evidence="6" id="KW-1185">Reference proteome</keyword>
<dbReference type="InterPro" id="IPR031311">
    <property type="entry name" value="CHIT_BIND_RR_consensus"/>
</dbReference>
<feature type="compositionally biased region" description="Pro residues" evidence="3">
    <location>
        <begin position="107"/>
        <end position="122"/>
    </location>
</feature>
<dbReference type="EMBL" id="JAHWGI010001167">
    <property type="protein sequence ID" value="KAK3924168.1"/>
    <property type="molecule type" value="Genomic_DNA"/>
</dbReference>
<dbReference type="PROSITE" id="PS00233">
    <property type="entry name" value="CHIT_BIND_RR_1"/>
    <property type="match status" value="1"/>
</dbReference>
<keyword evidence="4" id="KW-0732">Signal</keyword>
<dbReference type="InterPro" id="IPR000618">
    <property type="entry name" value="Insect_cuticle"/>
</dbReference>
<protein>
    <submittedName>
        <fullName evidence="5">Protein lethal(3)malignant blood neoplasm 1</fullName>
    </submittedName>
</protein>
<evidence type="ECO:0000313" key="6">
    <source>
        <dbReference type="Proteomes" id="UP001219518"/>
    </source>
</evidence>
<evidence type="ECO:0000256" key="2">
    <source>
        <dbReference type="PROSITE-ProRule" id="PRU00497"/>
    </source>
</evidence>
<feature type="signal peptide" evidence="4">
    <location>
        <begin position="1"/>
        <end position="23"/>
    </location>
</feature>
<gene>
    <name evidence="5" type="ORF">KUF71_012252</name>
</gene>
<feature type="compositionally biased region" description="Polar residues" evidence="3">
    <location>
        <begin position="194"/>
        <end position="203"/>
    </location>
</feature>
<dbReference type="PANTHER" id="PTHR10380:SF119">
    <property type="entry name" value="PROTEIN LETHAL(3)MALIGNANT BLOOD NEOPLASM 1"/>
    <property type="match status" value="1"/>
</dbReference>
<comment type="caution">
    <text evidence="5">The sequence shown here is derived from an EMBL/GenBank/DDBJ whole genome shotgun (WGS) entry which is preliminary data.</text>
</comment>
<dbReference type="InterPro" id="IPR050468">
    <property type="entry name" value="Cuticle_Struct_Prot"/>
</dbReference>
<dbReference type="PROSITE" id="PS51155">
    <property type="entry name" value="CHIT_BIND_RR_2"/>
    <property type="match status" value="2"/>
</dbReference>
<organism evidence="5 6">
    <name type="scientific">Frankliniella fusca</name>
    <dbReference type="NCBI Taxonomy" id="407009"/>
    <lineage>
        <taxon>Eukaryota</taxon>
        <taxon>Metazoa</taxon>
        <taxon>Ecdysozoa</taxon>
        <taxon>Arthropoda</taxon>
        <taxon>Hexapoda</taxon>
        <taxon>Insecta</taxon>
        <taxon>Pterygota</taxon>
        <taxon>Neoptera</taxon>
        <taxon>Paraneoptera</taxon>
        <taxon>Thysanoptera</taxon>
        <taxon>Terebrantia</taxon>
        <taxon>Thripoidea</taxon>
        <taxon>Thripidae</taxon>
        <taxon>Frankliniella</taxon>
    </lineage>
</organism>
<feature type="region of interest" description="Disordered" evidence="3">
    <location>
        <begin position="100"/>
        <end position="122"/>
    </location>
</feature>
<dbReference type="Proteomes" id="UP001219518">
    <property type="component" value="Unassembled WGS sequence"/>
</dbReference>
<dbReference type="PROSITE" id="PS51257">
    <property type="entry name" value="PROKAR_LIPOPROTEIN"/>
    <property type="match status" value="1"/>
</dbReference>
<dbReference type="AlphaFoldDB" id="A0AAE1LLL5"/>
<evidence type="ECO:0000256" key="3">
    <source>
        <dbReference type="SAM" id="MobiDB-lite"/>
    </source>
</evidence>
<evidence type="ECO:0000313" key="5">
    <source>
        <dbReference type="EMBL" id="KAK3924168.1"/>
    </source>
</evidence>
<accession>A0AAE1LLL5</accession>
<dbReference type="PANTHER" id="PTHR10380">
    <property type="entry name" value="CUTICLE PROTEIN"/>
    <property type="match status" value="1"/>
</dbReference>
<feature type="chain" id="PRO_5042225682" evidence="4">
    <location>
        <begin position="24"/>
        <end position="324"/>
    </location>
</feature>
<feature type="compositionally biased region" description="Gly residues" evidence="3">
    <location>
        <begin position="174"/>
        <end position="189"/>
    </location>
</feature>
<reference evidence="5" key="2">
    <citation type="journal article" date="2023" name="BMC Genomics">
        <title>Pest status, molecular evolution, and epigenetic factors derived from the genome assembly of Frankliniella fusca, a thysanopteran phytovirus vector.</title>
        <authorList>
            <person name="Catto M.A."/>
            <person name="Labadie P.E."/>
            <person name="Jacobson A.L."/>
            <person name="Kennedy G.G."/>
            <person name="Srinivasan R."/>
            <person name="Hunt B.G."/>
        </authorList>
    </citation>
    <scope>NUCLEOTIDE SEQUENCE</scope>
    <source>
        <strain evidence="5">PL_HMW_Pooled</strain>
    </source>
</reference>
<evidence type="ECO:0000256" key="1">
    <source>
        <dbReference type="ARBA" id="ARBA00022460"/>
    </source>
</evidence>
<reference evidence="5" key="1">
    <citation type="submission" date="2021-07" db="EMBL/GenBank/DDBJ databases">
        <authorList>
            <person name="Catto M.A."/>
            <person name="Jacobson A."/>
            <person name="Kennedy G."/>
            <person name="Labadie P."/>
            <person name="Hunt B.G."/>
            <person name="Srinivasan R."/>
        </authorList>
    </citation>
    <scope>NUCLEOTIDE SEQUENCE</scope>
    <source>
        <strain evidence="5">PL_HMW_Pooled</strain>
        <tissue evidence="5">Head</tissue>
    </source>
</reference>
<evidence type="ECO:0000256" key="4">
    <source>
        <dbReference type="SAM" id="SignalP"/>
    </source>
</evidence>
<keyword evidence="1 2" id="KW-0193">Cuticle</keyword>